<accession>A0A921S5M0</accession>
<evidence type="ECO:0000313" key="1">
    <source>
        <dbReference type="EMBL" id="KAG0551705.1"/>
    </source>
</evidence>
<reference evidence="1" key="2">
    <citation type="submission" date="2020-10" db="EMBL/GenBank/DDBJ databases">
        <authorList>
            <person name="Cooper E.A."/>
            <person name="Brenton Z.W."/>
            <person name="Flinn B.S."/>
            <person name="Jenkins J."/>
            <person name="Shu S."/>
            <person name="Flowers D."/>
            <person name="Luo F."/>
            <person name="Wang Y."/>
            <person name="Xia P."/>
            <person name="Barry K."/>
            <person name="Daum C."/>
            <person name="Lipzen A."/>
            <person name="Yoshinaga Y."/>
            <person name="Schmutz J."/>
            <person name="Saski C."/>
            <person name="Vermerris W."/>
            <person name="Kresovich S."/>
        </authorList>
    </citation>
    <scope>NUCLEOTIDE SEQUENCE</scope>
</reference>
<dbReference type="AlphaFoldDB" id="A0A921S5M0"/>
<sequence>MLKTGDPHKSSCHQNGFQEAVSFDADLALLLL</sequence>
<reference evidence="1" key="1">
    <citation type="journal article" date="2019" name="BMC Genomics">
        <title>A new reference genome for Sorghum bicolor reveals high levels of sequence similarity between sweet and grain genotypes: implications for the genetics of sugar metabolism.</title>
        <authorList>
            <person name="Cooper E.A."/>
            <person name="Brenton Z.W."/>
            <person name="Flinn B.S."/>
            <person name="Jenkins J."/>
            <person name="Shu S."/>
            <person name="Flowers D."/>
            <person name="Luo F."/>
            <person name="Wang Y."/>
            <person name="Xia P."/>
            <person name="Barry K."/>
            <person name="Daum C."/>
            <person name="Lipzen A."/>
            <person name="Yoshinaga Y."/>
            <person name="Schmutz J."/>
            <person name="Saski C."/>
            <person name="Vermerris W."/>
            <person name="Kresovich S."/>
        </authorList>
    </citation>
    <scope>NUCLEOTIDE SEQUENCE</scope>
</reference>
<dbReference type="EMBL" id="CM027680">
    <property type="protein sequence ID" value="KAG0551705.1"/>
    <property type="molecule type" value="Genomic_DNA"/>
</dbReference>
<gene>
    <name evidence="1" type="ORF">BDA96_01G446000</name>
</gene>
<organism evidence="1 2">
    <name type="scientific">Sorghum bicolor</name>
    <name type="common">Sorghum</name>
    <name type="synonym">Sorghum vulgare</name>
    <dbReference type="NCBI Taxonomy" id="4558"/>
    <lineage>
        <taxon>Eukaryota</taxon>
        <taxon>Viridiplantae</taxon>
        <taxon>Streptophyta</taxon>
        <taxon>Embryophyta</taxon>
        <taxon>Tracheophyta</taxon>
        <taxon>Spermatophyta</taxon>
        <taxon>Magnoliopsida</taxon>
        <taxon>Liliopsida</taxon>
        <taxon>Poales</taxon>
        <taxon>Poaceae</taxon>
        <taxon>PACMAD clade</taxon>
        <taxon>Panicoideae</taxon>
        <taxon>Andropogonodae</taxon>
        <taxon>Andropogoneae</taxon>
        <taxon>Sorghinae</taxon>
        <taxon>Sorghum</taxon>
    </lineage>
</organism>
<name>A0A921S5M0_SORBI</name>
<dbReference type="Proteomes" id="UP000807115">
    <property type="component" value="Chromosome 1"/>
</dbReference>
<comment type="caution">
    <text evidence="1">The sequence shown here is derived from an EMBL/GenBank/DDBJ whole genome shotgun (WGS) entry which is preliminary data.</text>
</comment>
<evidence type="ECO:0000313" key="2">
    <source>
        <dbReference type="Proteomes" id="UP000807115"/>
    </source>
</evidence>
<proteinExistence type="predicted"/>
<protein>
    <submittedName>
        <fullName evidence="1">Uncharacterized protein</fullName>
    </submittedName>
</protein>